<evidence type="ECO:0000256" key="8">
    <source>
        <dbReference type="ARBA" id="ARBA00023012"/>
    </source>
</evidence>
<dbReference type="GO" id="GO:0005524">
    <property type="term" value="F:ATP binding"/>
    <property type="evidence" value="ECO:0007669"/>
    <property type="project" value="UniProtKB-KW"/>
</dbReference>
<evidence type="ECO:0000256" key="7">
    <source>
        <dbReference type="ARBA" id="ARBA00022840"/>
    </source>
</evidence>
<keyword evidence="5" id="KW-0547">Nucleotide-binding</keyword>
<protein>
    <recommendedName>
        <fullName evidence="2">histidine kinase</fullName>
        <ecNumber evidence="2">2.7.13.3</ecNumber>
    </recommendedName>
</protein>
<evidence type="ECO:0000256" key="10">
    <source>
        <dbReference type="SAM" id="Phobius"/>
    </source>
</evidence>
<dbReference type="SUPFAM" id="SSF47384">
    <property type="entry name" value="Homodimeric domain of signal transducing histidine kinase"/>
    <property type="match status" value="1"/>
</dbReference>
<feature type="coiled-coil region" evidence="9">
    <location>
        <begin position="231"/>
        <end position="258"/>
    </location>
</feature>
<accession>A0A1X7ACZ3</accession>
<keyword evidence="8" id="KW-0902">Two-component regulatory system</keyword>
<proteinExistence type="predicted"/>
<dbReference type="PROSITE" id="PS50109">
    <property type="entry name" value="HIS_KIN"/>
    <property type="match status" value="1"/>
</dbReference>
<dbReference type="Pfam" id="PF02518">
    <property type="entry name" value="HATPase_c"/>
    <property type="match status" value="1"/>
</dbReference>
<dbReference type="Gene3D" id="3.30.565.10">
    <property type="entry name" value="Histidine kinase-like ATPase, C-terminal domain"/>
    <property type="match status" value="1"/>
</dbReference>
<dbReference type="InterPro" id="IPR003594">
    <property type="entry name" value="HATPase_dom"/>
</dbReference>
<keyword evidence="10" id="KW-0472">Membrane</keyword>
<dbReference type="GO" id="GO:0000155">
    <property type="term" value="F:phosphorelay sensor kinase activity"/>
    <property type="evidence" value="ECO:0007669"/>
    <property type="project" value="InterPro"/>
</dbReference>
<keyword evidence="6" id="KW-0418">Kinase</keyword>
<gene>
    <name evidence="12" type="primary">zraS_2</name>
    <name evidence="12" type="ORF">ROG8370_03679</name>
</gene>
<dbReference type="Gene3D" id="1.10.287.130">
    <property type="match status" value="1"/>
</dbReference>
<name>A0A1X7ACZ3_9RHOB</name>
<keyword evidence="13" id="KW-1185">Reference proteome</keyword>
<keyword evidence="7" id="KW-0067">ATP-binding</keyword>
<evidence type="ECO:0000256" key="5">
    <source>
        <dbReference type="ARBA" id="ARBA00022741"/>
    </source>
</evidence>
<evidence type="ECO:0000256" key="6">
    <source>
        <dbReference type="ARBA" id="ARBA00022777"/>
    </source>
</evidence>
<feature type="domain" description="Histidine kinase" evidence="11">
    <location>
        <begin position="267"/>
        <end position="470"/>
    </location>
</feature>
<dbReference type="AlphaFoldDB" id="A0A1X7ACZ3"/>
<dbReference type="Pfam" id="PF00512">
    <property type="entry name" value="HisKA"/>
    <property type="match status" value="1"/>
</dbReference>
<dbReference type="Proteomes" id="UP000194012">
    <property type="component" value="Unassembled WGS sequence"/>
</dbReference>
<evidence type="ECO:0000313" key="12">
    <source>
        <dbReference type="EMBL" id="SLN74497.1"/>
    </source>
</evidence>
<dbReference type="PANTHER" id="PTHR43065:SF10">
    <property type="entry name" value="PEROXIDE STRESS-ACTIVATED HISTIDINE KINASE MAK3"/>
    <property type="match status" value="1"/>
</dbReference>
<organism evidence="12 13">
    <name type="scientific">Roseovarius gaetbuli</name>
    <dbReference type="NCBI Taxonomy" id="1356575"/>
    <lineage>
        <taxon>Bacteria</taxon>
        <taxon>Pseudomonadati</taxon>
        <taxon>Pseudomonadota</taxon>
        <taxon>Alphaproteobacteria</taxon>
        <taxon>Rhodobacterales</taxon>
        <taxon>Roseobacteraceae</taxon>
        <taxon>Roseovarius</taxon>
    </lineage>
</organism>
<dbReference type="EMBL" id="FWFJ01000061">
    <property type="protein sequence ID" value="SLN74497.1"/>
    <property type="molecule type" value="Genomic_DNA"/>
</dbReference>
<dbReference type="CDD" id="cd16936">
    <property type="entry name" value="HATPase_RsbW-like"/>
    <property type="match status" value="1"/>
</dbReference>
<evidence type="ECO:0000256" key="3">
    <source>
        <dbReference type="ARBA" id="ARBA00022553"/>
    </source>
</evidence>
<sequence>MRPVLKRIPLTARVALVAAGLMVLLGIVASQQVLRTLGLVQTERIRELATTHVEALSVALGPLVLRNDVWEVYDTLERAASASSKGRIAFTAVSDASGQVLAASDPFRAPTGSPFDALAQEAQALAGLNFSGSQATIRLTAPLVFQGRRVGRIATELNVADLVAERARVARLLVLWNALATSGLALVGFFAMRRMMAPVTLLGEKMSVSAEAPEPITDRELLSMESEFGRLARTYNTMANAVREKAEAERRLAERERFVSLGRLSSSLAHEINNPLGGLLNATDTIQTYADNPEVVRRSTELLERGLRHLRDVVRVTLEQNRIDRAGSPAGPDDFEDLQLLIGPEIRRRAQNLVWKIEVDQVSLARFPSAQLRQILLNLLLNACSAAGQGGQVSLRATEEETGLRLRIVDSGPGLDNAARQRLLSSDPVPPGGGVGLRLVHDLVHDMNGKIEVQRTSGANAIEFVLPYAKEVDN</sequence>
<dbReference type="CDD" id="cd00082">
    <property type="entry name" value="HisKA"/>
    <property type="match status" value="1"/>
</dbReference>
<evidence type="ECO:0000256" key="9">
    <source>
        <dbReference type="SAM" id="Coils"/>
    </source>
</evidence>
<dbReference type="PANTHER" id="PTHR43065">
    <property type="entry name" value="SENSOR HISTIDINE KINASE"/>
    <property type="match status" value="1"/>
</dbReference>
<keyword evidence="10" id="KW-1133">Transmembrane helix</keyword>
<dbReference type="SMART" id="SM00387">
    <property type="entry name" value="HATPase_c"/>
    <property type="match status" value="1"/>
</dbReference>
<keyword evidence="10" id="KW-0812">Transmembrane</keyword>
<evidence type="ECO:0000256" key="2">
    <source>
        <dbReference type="ARBA" id="ARBA00012438"/>
    </source>
</evidence>
<reference evidence="13" key="1">
    <citation type="submission" date="2017-03" db="EMBL/GenBank/DDBJ databases">
        <authorList>
            <person name="Rodrigo-Torres L."/>
            <person name="Arahal R.D."/>
            <person name="Lucena T."/>
        </authorList>
    </citation>
    <scope>NUCLEOTIDE SEQUENCE [LARGE SCALE GENOMIC DNA]</scope>
    <source>
        <strain evidence="13">CECT 8370</strain>
    </source>
</reference>
<dbReference type="InterPro" id="IPR003661">
    <property type="entry name" value="HisK_dim/P_dom"/>
</dbReference>
<comment type="catalytic activity">
    <reaction evidence="1">
        <text>ATP + protein L-histidine = ADP + protein N-phospho-L-histidine.</text>
        <dbReference type="EC" id="2.7.13.3"/>
    </reaction>
</comment>
<evidence type="ECO:0000256" key="4">
    <source>
        <dbReference type="ARBA" id="ARBA00022679"/>
    </source>
</evidence>
<evidence type="ECO:0000256" key="1">
    <source>
        <dbReference type="ARBA" id="ARBA00000085"/>
    </source>
</evidence>
<dbReference type="EC" id="2.7.13.3" evidence="2"/>
<evidence type="ECO:0000313" key="13">
    <source>
        <dbReference type="Proteomes" id="UP000194012"/>
    </source>
</evidence>
<keyword evidence="4 12" id="KW-0808">Transferase</keyword>
<keyword evidence="9" id="KW-0175">Coiled coil</keyword>
<dbReference type="SUPFAM" id="SSF55874">
    <property type="entry name" value="ATPase domain of HSP90 chaperone/DNA topoisomerase II/histidine kinase"/>
    <property type="match status" value="1"/>
</dbReference>
<feature type="transmembrane region" description="Helical" evidence="10">
    <location>
        <begin position="173"/>
        <end position="192"/>
    </location>
</feature>
<dbReference type="InterPro" id="IPR005467">
    <property type="entry name" value="His_kinase_dom"/>
</dbReference>
<keyword evidence="3" id="KW-0597">Phosphoprotein</keyword>
<dbReference type="InterPro" id="IPR036097">
    <property type="entry name" value="HisK_dim/P_sf"/>
</dbReference>
<evidence type="ECO:0000259" key="11">
    <source>
        <dbReference type="PROSITE" id="PS50109"/>
    </source>
</evidence>
<dbReference type="SMART" id="SM00388">
    <property type="entry name" value="HisKA"/>
    <property type="match status" value="1"/>
</dbReference>
<dbReference type="InterPro" id="IPR036890">
    <property type="entry name" value="HATPase_C_sf"/>
</dbReference>